<comment type="similarity">
    <text evidence="1 2">Belongs to the casein kinase 2 subunit beta family.</text>
</comment>
<feature type="compositionally biased region" description="Basic and acidic residues" evidence="3">
    <location>
        <begin position="378"/>
        <end position="388"/>
    </location>
</feature>
<dbReference type="PANTHER" id="PTHR11740:SF0">
    <property type="entry name" value="CASEIN KINASE II SUBUNIT BETA"/>
    <property type="match status" value="1"/>
</dbReference>
<organism evidence="4 5">
    <name type="scientific">Triparma columacea</name>
    <dbReference type="NCBI Taxonomy" id="722753"/>
    <lineage>
        <taxon>Eukaryota</taxon>
        <taxon>Sar</taxon>
        <taxon>Stramenopiles</taxon>
        <taxon>Ochrophyta</taxon>
        <taxon>Bolidophyceae</taxon>
        <taxon>Parmales</taxon>
        <taxon>Triparmaceae</taxon>
        <taxon>Triparma</taxon>
    </lineage>
</organism>
<feature type="compositionally biased region" description="Low complexity" evidence="3">
    <location>
        <begin position="1"/>
        <end position="22"/>
    </location>
</feature>
<gene>
    <name evidence="4" type="ORF">TrCOL_g10336</name>
</gene>
<proteinExistence type="inferred from homology"/>
<dbReference type="Gene3D" id="1.10.1820.10">
    <property type="entry name" value="protein kinase ck2 holoenzyme, chain C, domain 1"/>
    <property type="match status" value="1"/>
</dbReference>
<dbReference type="GO" id="GO:0005956">
    <property type="term" value="C:protein kinase CK2 complex"/>
    <property type="evidence" value="ECO:0007669"/>
    <property type="project" value="UniProtKB-UniRule"/>
</dbReference>
<dbReference type="PANTHER" id="PTHR11740">
    <property type="entry name" value="CASEIN KINASE II SUBUNIT BETA"/>
    <property type="match status" value="1"/>
</dbReference>
<feature type="region of interest" description="Disordered" evidence="3">
    <location>
        <begin position="356"/>
        <end position="404"/>
    </location>
</feature>
<reference evidence="5" key="1">
    <citation type="journal article" date="2023" name="Commun. Biol.">
        <title>Genome analysis of Parmales, the sister group of diatoms, reveals the evolutionary specialization of diatoms from phago-mixotrophs to photoautotrophs.</title>
        <authorList>
            <person name="Ban H."/>
            <person name="Sato S."/>
            <person name="Yoshikawa S."/>
            <person name="Yamada K."/>
            <person name="Nakamura Y."/>
            <person name="Ichinomiya M."/>
            <person name="Sato N."/>
            <person name="Blanc-Mathieu R."/>
            <person name="Endo H."/>
            <person name="Kuwata A."/>
            <person name="Ogata H."/>
        </authorList>
    </citation>
    <scope>NUCLEOTIDE SEQUENCE [LARGE SCALE GENOMIC DNA]</scope>
</reference>
<dbReference type="AlphaFoldDB" id="A0A9W7L7A6"/>
<evidence type="ECO:0000256" key="2">
    <source>
        <dbReference type="RuleBase" id="RU361268"/>
    </source>
</evidence>
<feature type="region of interest" description="Disordered" evidence="3">
    <location>
        <begin position="1"/>
        <end position="27"/>
    </location>
</feature>
<feature type="region of interest" description="Disordered" evidence="3">
    <location>
        <begin position="74"/>
        <end position="124"/>
    </location>
</feature>
<feature type="compositionally biased region" description="Gly residues" evidence="3">
    <location>
        <begin position="299"/>
        <end position="308"/>
    </location>
</feature>
<dbReference type="EMBL" id="BRYA01000055">
    <property type="protein sequence ID" value="GMI35541.1"/>
    <property type="molecule type" value="Genomic_DNA"/>
</dbReference>
<feature type="compositionally biased region" description="Polar residues" evidence="3">
    <location>
        <begin position="108"/>
        <end position="124"/>
    </location>
</feature>
<dbReference type="GO" id="GO:0005737">
    <property type="term" value="C:cytoplasm"/>
    <property type="evidence" value="ECO:0007669"/>
    <property type="project" value="TreeGrafter"/>
</dbReference>
<comment type="subunit">
    <text evidence="2">Tetramer of two alpha and two beta subunits.</text>
</comment>
<dbReference type="SUPFAM" id="SSF57798">
    <property type="entry name" value="Casein kinase II beta subunit"/>
    <property type="match status" value="2"/>
</dbReference>
<evidence type="ECO:0000313" key="4">
    <source>
        <dbReference type="EMBL" id="GMI35541.1"/>
    </source>
</evidence>
<dbReference type="SMART" id="SM01085">
    <property type="entry name" value="CK_II_beta"/>
    <property type="match status" value="1"/>
</dbReference>
<feature type="compositionally biased region" description="Low complexity" evidence="3">
    <location>
        <begin position="86"/>
        <end position="97"/>
    </location>
</feature>
<evidence type="ECO:0000256" key="1">
    <source>
        <dbReference type="ARBA" id="ARBA00006941"/>
    </source>
</evidence>
<feature type="region of interest" description="Disordered" evidence="3">
    <location>
        <begin position="290"/>
        <end position="311"/>
    </location>
</feature>
<sequence>MPDPSSSSSSSSTYTSSTSSTSPTFQSLHHALPSSRYLLPIPQPYISDTFNLYGLRAVIGNGFADAVDVILDRTETPCPPHPPQPSSLSLPSTSTSSNIGGDTGGPSPYTSYGSTSGVPTAQSPNEATRYNVVSSLYSLIHARYVLSPQGIQNVTNSWKMGCFPRCVNKGCRRVGKKEGSDGSGKSKSVKPGYGVNDYYDVSEGGYMIPTGVTDQVGVEGTKFYCPICESLYDPDVFNVTQRGKRGGNPYAERGVGANDSTRWTAGDGAAWGTSFVGMFLVANPGLWGGRKRNDDKGGGKGGGDGGGSVLEKAGGESYAHIGDKRLKDACGEGLAGRFKPTVFGFNIHESSRAYDLGGGREEYDARERGVKNEGTGENGKREGGGKTKEGKRRKKEEKVVKGER</sequence>
<evidence type="ECO:0000313" key="5">
    <source>
        <dbReference type="Proteomes" id="UP001165065"/>
    </source>
</evidence>
<dbReference type="Pfam" id="PF01214">
    <property type="entry name" value="CK_II_beta"/>
    <property type="match status" value="1"/>
</dbReference>
<feature type="compositionally biased region" description="Basic and acidic residues" evidence="3">
    <location>
        <begin position="358"/>
        <end position="371"/>
    </location>
</feature>
<dbReference type="Proteomes" id="UP001165065">
    <property type="component" value="Unassembled WGS sequence"/>
</dbReference>
<keyword evidence="5" id="KW-1185">Reference proteome</keyword>
<name>A0A9W7L7A6_9STRA</name>
<dbReference type="InterPro" id="IPR016149">
    <property type="entry name" value="Casein_kin_II_reg-sub_N"/>
</dbReference>
<dbReference type="GO" id="GO:0019887">
    <property type="term" value="F:protein kinase regulator activity"/>
    <property type="evidence" value="ECO:0007669"/>
    <property type="project" value="InterPro"/>
</dbReference>
<dbReference type="InterPro" id="IPR035991">
    <property type="entry name" value="Casein_kinase_II_beta-like"/>
</dbReference>
<dbReference type="InterPro" id="IPR000704">
    <property type="entry name" value="Casein_kinase_II_reg-sub"/>
</dbReference>
<comment type="caution">
    <text evidence="4">The sequence shown here is derived from an EMBL/GenBank/DDBJ whole genome shotgun (WGS) entry which is preliminary data.</text>
</comment>
<protein>
    <recommendedName>
        <fullName evidence="2">Casein kinase II subunit beta</fullName>
        <shortName evidence="2">CK II beta</shortName>
    </recommendedName>
</protein>
<dbReference type="Gene3D" id="2.20.25.20">
    <property type="match status" value="1"/>
</dbReference>
<accession>A0A9W7L7A6</accession>
<dbReference type="OrthoDB" id="3971593at2759"/>
<evidence type="ECO:0000256" key="3">
    <source>
        <dbReference type="SAM" id="MobiDB-lite"/>
    </source>
</evidence>